<dbReference type="Pfam" id="PF00238">
    <property type="entry name" value="Ribosomal_L14"/>
    <property type="match status" value="1"/>
</dbReference>
<dbReference type="GO" id="GO:0006412">
    <property type="term" value="P:translation"/>
    <property type="evidence" value="ECO:0007669"/>
    <property type="project" value="UniProtKB-UniRule"/>
</dbReference>
<accession>A0A117MBL1</accession>
<gene>
    <name evidence="6" type="primary">rpl14</name>
    <name evidence="8" type="ORF">XD72_0672</name>
    <name evidence="9" type="ORF">XE07_1894</name>
</gene>
<name>A0A117MBL1_9EURY</name>
<dbReference type="PANTHER" id="PTHR11761">
    <property type="entry name" value="50S/60S RIBOSOMAL PROTEIN L14/L23"/>
    <property type="match status" value="1"/>
</dbReference>
<evidence type="ECO:0000313" key="8">
    <source>
        <dbReference type="EMBL" id="KUK44966.1"/>
    </source>
</evidence>
<dbReference type="InterPro" id="IPR019972">
    <property type="entry name" value="Ribosomal_uL14_CS"/>
</dbReference>
<dbReference type="HAMAP" id="MF_01367">
    <property type="entry name" value="Ribosomal_uL14"/>
    <property type="match status" value="1"/>
</dbReference>
<dbReference type="NCBIfam" id="NF006344">
    <property type="entry name" value="PRK08571.1"/>
    <property type="match status" value="1"/>
</dbReference>
<comment type="similarity">
    <text evidence="1 6 7">Belongs to the universal ribosomal protein uL14 family.</text>
</comment>
<dbReference type="NCBIfam" id="TIGR03673">
    <property type="entry name" value="uL14_arch"/>
    <property type="match status" value="1"/>
</dbReference>
<dbReference type="EMBL" id="LGHB01000037">
    <property type="protein sequence ID" value="KUK95156.1"/>
    <property type="molecule type" value="Genomic_DNA"/>
</dbReference>
<dbReference type="AlphaFoldDB" id="A0A117MBL1"/>
<reference evidence="9" key="1">
    <citation type="journal article" date="2015" name="MBio">
        <title>Genome-resolved metagenomic analysis reveals roles for candidate phyla and other microbial community members in biogeochemical transformations in oil reservoirs.</title>
        <authorList>
            <person name="Hu P."/>
            <person name="Tom L."/>
            <person name="Singh A."/>
            <person name="Thomas B.C."/>
            <person name="Baker B.J."/>
            <person name="Piceno Y.M."/>
            <person name="Andersen G.L."/>
            <person name="Banfield J.F."/>
        </authorList>
    </citation>
    <scope>NUCLEOTIDE SEQUENCE [LARGE SCALE GENOMIC DNA]</scope>
    <source>
        <strain evidence="9">56_747</strain>
    </source>
</reference>
<dbReference type="SMART" id="SM01374">
    <property type="entry name" value="Ribosomal_L14"/>
    <property type="match status" value="1"/>
</dbReference>
<evidence type="ECO:0000256" key="6">
    <source>
        <dbReference type="HAMAP-Rule" id="MF_01367"/>
    </source>
</evidence>
<dbReference type="PANTHER" id="PTHR11761:SF8">
    <property type="entry name" value="LARGE RIBOSOMAL SUBUNIT PROTEIN UL14"/>
    <property type="match status" value="1"/>
</dbReference>
<dbReference type="PATRIC" id="fig|301375.6.peg.1337"/>
<dbReference type="FunFam" id="2.40.150.20:FF:000007">
    <property type="entry name" value="50S ribosomal protein L14"/>
    <property type="match status" value="1"/>
</dbReference>
<evidence type="ECO:0000256" key="3">
    <source>
        <dbReference type="ARBA" id="ARBA00022884"/>
    </source>
</evidence>
<dbReference type="GO" id="GO:0022625">
    <property type="term" value="C:cytosolic large ribosomal subunit"/>
    <property type="evidence" value="ECO:0007669"/>
    <property type="project" value="TreeGrafter"/>
</dbReference>
<keyword evidence="3 6" id="KW-0694">RNA-binding</keyword>
<dbReference type="InterPro" id="IPR000218">
    <property type="entry name" value="Ribosomal_uL14"/>
</dbReference>
<dbReference type="GO" id="GO:0070180">
    <property type="term" value="F:large ribosomal subunit rRNA binding"/>
    <property type="evidence" value="ECO:0007669"/>
    <property type="project" value="TreeGrafter"/>
</dbReference>
<sequence>MKGLKANISRPINAGARLECADNTGARVLEIISVKRYRGVKNRMPCAGIGDMIVVSVKKGTPEMRKQILTAVIIRQKKEFRRPDGLRVKFEDNAAVITDLAGIPKGSEIKGPVAREVAERYGKIASAASIIV</sequence>
<dbReference type="InterPro" id="IPR036853">
    <property type="entry name" value="Ribosomal_uL14_sf"/>
</dbReference>
<comment type="function">
    <text evidence="6">Binds to 23S rRNA. Forms part of two intersubunit bridges in the 70S ribosome.</text>
</comment>
<dbReference type="SUPFAM" id="SSF50193">
    <property type="entry name" value="Ribosomal protein L14"/>
    <property type="match status" value="1"/>
</dbReference>
<dbReference type="GO" id="GO:0003735">
    <property type="term" value="F:structural constituent of ribosome"/>
    <property type="evidence" value="ECO:0007669"/>
    <property type="project" value="InterPro"/>
</dbReference>
<dbReference type="Proteomes" id="UP000053961">
    <property type="component" value="Unassembled WGS sequence"/>
</dbReference>
<evidence type="ECO:0000256" key="5">
    <source>
        <dbReference type="ARBA" id="ARBA00023274"/>
    </source>
</evidence>
<evidence type="ECO:0000313" key="10">
    <source>
        <dbReference type="Proteomes" id="UP000053961"/>
    </source>
</evidence>
<evidence type="ECO:0000313" key="11">
    <source>
        <dbReference type="Proteomes" id="UP000057043"/>
    </source>
</evidence>
<dbReference type="CDD" id="cd00337">
    <property type="entry name" value="Ribosomal_uL14"/>
    <property type="match status" value="1"/>
</dbReference>
<evidence type="ECO:0000256" key="7">
    <source>
        <dbReference type="RuleBase" id="RU003949"/>
    </source>
</evidence>
<reference evidence="10 11" key="2">
    <citation type="journal article" date="2015" name="MBio">
        <title>Genome-Resolved Metagenomic Analysis Reveals Roles for Candidate Phyla and Other Microbial Community Members in Biogeochemical Transformations in Oil Reservoirs.</title>
        <authorList>
            <person name="Hu P."/>
            <person name="Tom L."/>
            <person name="Singh A."/>
            <person name="Thomas B.C."/>
            <person name="Baker B.J."/>
            <person name="Piceno Y.M."/>
            <person name="Andersen G.L."/>
            <person name="Banfield J.F."/>
        </authorList>
    </citation>
    <scope>NUCLEOTIDE SEQUENCE [LARGE SCALE GENOMIC DNA]</scope>
    <source>
        <strain evidence="8">57_489</strain>
    </source>
</reference>
<dbReference type="Gene3D" id="2.40.150.20">
    <property type="entry name" value="Ribosomal protein L14"/>
    <property type="match status" value="1"/>
</dbReference>
<organism evidence="9 10">
    <name type="scientific">Methanothrix harundinacea</name>
    <dbReference type="NCBI Taxonomy" id="301375"/>
    <lineage>
        <taxon>Archaea</taxon>
        <taxon>Methanobacteriati</taxon>
        <taxon>Methanobacteriota</taxon>
        <taxon>Stenosarchaea group</taxon>
        <taxon>Methanomicrobia</taxon>
        <taxon>Methanotrichales</taxon>
        <taxon>Methanotrichaceae</taxon>
        <taxon>Methanothrix</taxon>
    </lineage>
</organism>
<keyword evidence="4 6" id="KW-0689">Ribosomal protein</keyword>
<dbReference type="EMBL" id="LGFT01000011">
    <property type="protein sequence ID" value="KUK44966.1"/>
    <property type="molecule type" value="Genomic_DNA"/>
</dbReference>
<dbReference type="Proteomes" id="UP000057043">
    <property type="component" value="Unassembled WGS sequence"/>
</dbReference>
<evidence type="ECO:0000256" key="2">
    <source>
        <dbReference type="ARBA" id="ARBA00022730"/>
    </source>
</evidence>
<comment type="caution">
    <text evidence="9">The sequence shown here is derived from an EMBL/GenBank/DDBJ whole genome shotgun (WGS) entry which is preliminary data.</text>
</comment>
<dbReference type="PROSITE" id="PS00049">
    <property type="entry name" value="RIBOSOMAL_L14"/>
    <property type="match status" value="1"/>
</dbReference>
<keyword evidence="5 6" id="KW-0687">Ribonucleoprotein</keyword>
<comment type="subunit">
    <text evidence="6">Part of the 50S ribosomal subunit. Forms a cluster with proteins L3 and L24e, part of which may contact the 16S rRNA in 2 intersubunit bridges.</text>
</comment>
<protein>
    <recommendedName>
        <fullName evidence="6">Large ribosomal subunit protein uL14</fullName>
    </recommendedName>
</protein>
<keyword evidence="2 6" id="KW-0699">rRNA-binding</keyword>
<proteinExistence type="inferred from homology"/>
<dbReference type="InterPro" id="IPR019971">
    <property type="entry name" value="Ribosomal_uL14_arc"/>
</dbReference>
<evidence type="ECO:0000256" key="4">
    <source>
        <dbReference type="ARBA" id="ARBA00022980"/>
    </source>
</evidence>
<evidence type="ECO:0000256" key="1">
    <source>
        <dbReference type="ARBA" id="ARBA00010745"/>
    </source>
</evidence>
<evidence type="ECO:0000313" key="9">
    <source>
        <dbReference type="EMBL" id="KUK95156.1"/>
    </source>
</evidence>